<feature type="transmembrane region" description="Helical" evidence="6">
    <location>
        <begin position="85"/>
        <end position="104"/>
    </location>
</feature>
<feature type="transmembrane region" description="Helical" evidence="6">
    <location>
        <begin position="175"/>
        <end position="194"/>
    </location>
</feature>
<dbReference type="Pfam" id="PF07690">
    <property type="entry name" value="MFS_1"/>
    <property type="match status" value="1"/>
</dbReference>
<dbReference type="Gene3D" id="1.20.1250.20">
    <property type="entry name" value="MFS general substrate transporter like domains"/>
    <property type="match status" value="1"/>
</dbReference>
<feature type="transmembrane region" description="Helical" evidence="6">
    <location>
        <begin position="144"/>
        <end position="169"/>
    </location>
</feature>
<dbReference type="OrthoDB" id="9812189at2"/>
<dbReference type="InterPro" id="IPR011701">
    <property type="entry name" value="MFS"/>
</dbReference>
<feature type="transmembrane region" description="Helical" evidence="6">
    <location>
        <begin position="110"/>
        <end position="132"/>
    </location>
</feature>
<feature type="transmembrane region" description="Helical" evidence="6">
    <location>
        <begin position="249"/>
        <end position="270"/>
    </location>
</feature>
<feature type="transmembrane region" description="Helical" evidence="6">
    <location>
        <begin position="340"/>
        <end position="361"/>
    </location>
</feature>
<proteinExistence type="predicted"/>
<evidence type="ECO:0000313" key="8">
    <source>
        <dbReference type="EMBL" id="RXF69959.1"/>
    </source>
</evidence>
<feature type="transmembrane region" description="Helical" evidence="6">
    <location>
        <begin position="308"/>
        <end position="328"/>
    </location>
</feature>
<feature type="transmembrane region" description="Helical" evidence="6">
    <location>
        <begin position="15"/>
        <end position="35"/>
    </location>
</feature>
<feature type="transmembrane region" description="Helical" evidence="6">
    <location>
        <begin position="215"/>
        <end position="237"/>
    </location>
</feature>
<evidence type="ECO:0000256" key="3">
    <source>
        <dbReference type="ARBA" id="ARBA00022692"/>
    </source>
</evidence>
<feature type="domain" description="Major facilitator superfamily (MFS) profile" evidence="7">
    <location>
        <begin position="19"/>
        <end position="393"/>
    </location>
</feature>
<accession>A0A4Q0MAW9</accession>
<evidence type="ECO:0000256" key="1">
    <source>
        <dbReference type="ARBA" id="ARBA00004651"/>
    </source>
</evidence>
<dbReference type="AlphaFoldDB" id="A0A4Q0MAW9"/>
<keyword evidence="5 6" id="KW-0472">Membrane</keyword>
<keyword evidence="4 6" id="KW-1133">Transmembrane helix</keyword>
<dbReference type="SUPFAM" id="SSF103473">
    <property type="entry name" value="MFS general substrate transporter"/>
    <property type="match status" value="1"/>
</dbReference>
<dbReference type="PANTHER" id="PTHR43124:SF5">
    <property type="entry name" value="PURINE RIBONUCLEOSIDE EFFLUX PUMP NEPI"/>
    <property type="match status" value="1"/>
</dbReference>
<keyword evidence="2" id="KW-1003">Cell membrane</keyword>
<comment type="caution">
    <text evidence="8">The sequence shown here is derived from an EMBL/GenBank/DDBJ whole genome shotgun (WGS) entry which is preliminary data.</text>
</comment>
<dbReference type="InterPro" id="IPR036259">
    <property type="entry name" value="MFS_trans_sf"/>
</dbReference>
<protein>
    <submittedName>
        <fullName evidence="8">MFS transporter</fullName>
    </submittedName>
</protein>
<feature type="transmembrane region" description="Helical" evidence="6">
    <location>
        <begin position="367"/>
        <end position="387"/>
    </location>
</feature>
<keyword evidence="3 6" id="KW-0812">Transmembrane</keyword>
<gene>
    <name evidence="8" type="ORF">EK403_17680</name>
</gene>
<dbReference type="RefSeq" id="WP_128778788.1">
    <property type="nucleotide sequence ID" value="NZ_RYFI01000019.1"/>
</dbReference>
<feature type="transmembrane region" description="Helical" evidence="6">
    <location>
        <begin position="55"/>
        <end position="73"/>
    </location>
</feature>
<keyword evidence="9" id="KW-1185">Reference proteome</keyword>
<dbReference type="GO" id="GO:0005886">
    <property type="term" value="C:plasma membrane"/>
    <property type="evidence" value="ECO:0007669"/>
    <property type="project" value="UniProtKB-SubCell"/>
</dbReference>
<sequence length="400" mass="40909">MQVTAAPSVDESPSASWGAVFALSLCAFGLVASEFMPVSLLTPIAQDLGVTEGQAGQAIAVSGAFAVLTSLSISSVAGGLDRKTLLLALTALTIVSGAVVAAAPNYVVFMIGRALIGVALGGFWSMSAATAMRLVPSDQVPKALAIFNGGNALATVVAAPLGSFLGGLIGWRGAFFFVVPVAVIVLIWQVLSLPSMRADARSGKGSVFRLLRQPMVALGMAAAAFFFMGQFTLFTYLRPFLETVTHVDVPTLSVMLLVMGVSGFVGTLLIGGLLTKGLYRTLGLIPALMAVLSLALMTLGGWTGATGVMLGAWGLLATSAPVGWWTWLARALPDDAETGGGLMVAIVQLAITAGATVGGVLYDADGYQATFTASAAMLVAAAVLVVFTSRSSACPRRSPK</sequence>
<dbReference type="GO" id="GO:0022857">
    <property type="term" value="F:transmembrane transporter activity"/>
    <property type="evidence" value="ECO:0007669"/>
    <property type="project" value="InterPro"/>
</dbReference>
<evidence type="ECO:0000313" key="9">
    <source>
        <dbReference type="Proteomes" id="UP000289708"/>
    </source>
</evidence>
<evidence type="ECO:0000256" key="4">
    <source>
        <dbReference type="ARBA" id="ARBA00022989"/>
    </source>
</evidence>
<dbReference type="InterPro" id="IPR050189">
    <property type="entry name" value="MFS_Efflux_Transporters"/>
</dbReference>
<dbReference type="EMBL" id="RYFI01000019">
    <property type="protein sequence ID" value="RXF69959.1"/>
    <property type="molecule type" value="Genomic_DNA"/>
</dbReference>
<dbReference type="Proteomes" id="UP000289708">
    <property type="component" value="Unassembled WGS sequence"/>
</dbReference>
<reference evidence="8 9" key="1">
    <citation type="submission" date="2018-12" db="EMBL/GenBank/DDBJ databases">
        <title>bacterium Hansschlegelia zhihuaiae S113.</title>
        <authorList>
            <person name="He J."/>
        </authorList>
    </citation>
    <scope>NUCLEOTIDE SEQUENCE [LARGE SCALE GENOMIC DNA]</scope>
    <source>
        <strain evidence="8 9">S 113</strain>
    </source>
</reference>
<name>A0A4Q0MAW9_9HYPH</name>
<dbReference type="PANTHER" id="PTHR43124">
    <property type="entry name" value="PURINE EFFLUX PUMP PBUE"/>
    <property type="match status" value="1"/>
</dbReference>
<comment type="subcellular location">
    <subcellularLocation>
        <location evidence="1">Cell membrane</location>
        <topology evidence="1">Multi-pass membrane protein</topology>
    </subcellularLocation>
</comment>
<dbReference type="PROSITE" id="PS50850">
    <property type="entry name" value="MFS"/>
    <property type="match status" value="1"/>
</dbReference>
<evidence type="ECO:0000256" key="2">
    <source>
        <dbReference type="ARBA" id="ARBA00022475"/>
    </source>
</evidence>
<dbReference type="InterPro" id="IPR020846">
    <property type="entry name" value="MFS_dom"/>
</dbReference>
<organism evidence="8 9">
    <name type="scientific">Hansschlegelia zhihuaiae</name>
    <dbReference type="NCBI Taxonomy" id="405005"/>
    <lineage>
        <taxon>Bacteria</taxon>
        <taxon>Pseudomonadati</taxon>
        <taxon>Pseudomonadota</taxon>
        <taxon>Alphaproteobacteria</taxon>
        <taxon>Hyphomicrobiales</taxon>
        <taxon>Methylopilaceae</taxon>
        <taxon>Hansschlegelia</taxon>
    </lineage>
</organism>
<evidence type="ECO:0000259" key="7">
    <source>
        <dbReference type="PROSITE" id="PS50850"/>
    </source>
</evidence>
<evidence type="ECO:0000256" key="6">
    <source>
        <dbReference type="SAM" id="Phobius"/>
    </source>
</evidence>
<feature type="transmembrane region" description="Helical" evidence="6">
    <location>
        <begin position="282"/>
        <end position="302"/>
    </location>
</feature>
<evidence type="ECO:0000256" key="5">
    <source>
        <dbReference type="ARBA" id="ARBA00023136"/>
    </source>
</evidence>
<dbReference type="CDD" id="cd17324">
    <property type="entry name" value="MFS_NepI_like"/>
    <property type="match status" value="1"/>
</dbReference>